<name>A0ABD3QN17_9STRA</name>
<dbReference type="SUPFAM" id="SSF57667">
    <property type="entry name" value="beta-beta-alpha zinc fingers"/>
    <property type="match status" value="1"/>
</dbReference>
<keyword evidence="7" id="KW-0804">Transcription</keyword>
<dbReference type="Gene3D" id="3.30.160.60">
    <property type="entry name" value="Classic Zinc Finger"/>
    <property type="match status" value="2"/>
</dbReference>
<dbReference type="PROSITE" id="PS50157">
    <property type="entry name" value="ZINC_FINGER_C2H2_2"/>
    <property type="match status" value="2"/>
</dbReference>
<protein>
    <recommendedName>
        <fullName evidence="10">C2H2-type domain-containing protein</fullName>
    </recommendedName>
</protein>
<keyword evidence="2" id="KW-0479">Metal-binding</keyword>
<dbReference type="GO" id="GO:0005634">
    <property type="term" value="C:nucleus"/>
    <property type="evidence" value="ECO:0007669"/>
    <property type="project" value="UniProtKB-SubCell"/>
</dbReference>
<evidence type="ECO:0000256" key="6">
    <source>
        <dbReference type="ARBA" id="ARBA00023015"/>
    </source>
</evidence>
<evidence type="ECO:0000256" key="3">
    <source>
        <dbReference type="ARBA" id="ARBA00022737"/>
    </source>
</evidence>
<feature type="domain" description="C2H2-type" evidence="10">
    <location>
        <begin position="56"/>
        <end position="83"/>
    </location>
</feature>
<dbReference type="InterPro" id="IPR050636">
    <property type="entry name" value="C2H2-ZF_domain-containing"/>
</dbReference>
<feature type="domain" description="C2H2-type" evidence="10">
    <location>
        <begin position="155"/>
        <end position="183"/>
    </location>
</feature>
<evidence type="ECO:0000313" key="11">
    <source>
        <dbReference type="EMBL" id="KAL3801760.1"/>
    </source>
</evidence>
<keyword evidence="4 9" id="KW-0863">Zinc-finger</keyword>
<keyword evidence="6" id="KW-0805">Transcription regulation</keyword>
<dbReference type="Proteomes" id="UP001530400">
    <property type="component" value="Unassembled WGS sequence"/>
</dbReference>
<evidence type="ECO:0000256" key="8">
    <source>
        <dbReference type="ARBA" id="ARBA00023242"/>
    </source>
</evidence>
<keyword evidence="3" id="KW-0677">Repeat</keyword>
<evidence type="ECO:0000256" key="1">
    <source>
        <dbReference type="ARBA" id="ARBA00004123"/>
    </source>
</evidence>
<evidence type="ECO:0000256" key="2">
    <source>
        <dbReference type="ARBA" id="ARBA00022723"/>
    </source>
</evidence>
<comment type="caution">
    <text evidence="11">The sequence shown here is derived from an EMBL/GenBank/DDBJ whole genome shotgun (WGS) entry which is preliminary data.</text>
</comment>
<organism evidence="11 12">
    <name type="scientific">Cyclotella atomus</name>
    <dbReference type="NCBI Taxonomy" id="382360"/>
    <lineage>
        <taxon>Eukaryota</taxon>
        <taxon>Sar</taxon>
        <taxon>Stramenopiles</taxon>
        <taxon>Ochrophyta</taxon>
        <taxon>Bacillariophyta</taxon>
        <taxon>Coscinodiscophyceae</taxon>
        <taxon>Thalassiosirophycidae</taxon>
        <taxon>Stephanodiscales</taxon>
        <taxon>Stephanodiscaceae</taxon>
        <taxon>Cyclotella</taxon>
    </lineage>
</organism>
<sequence length="186" mass="21230">MGRYCSDCGDWCSNRSFSRNQWMKGDGYSRCKDCVDGGSHFTGLAYHVPSPPVPRFQCGECYREFNNQNELNMHMQVHRPRDVACPICGERRFKTGANAVQHVESGYCSGCSGADNARRQIYEFAQRQGGMQRYLTGTPQLTYVGSSNGVPDMPYQCRECNKSFRNLSQLMQHQDQKHNNLRLLGY</sequence>
<dbReference type="AlphaFoldDB" id="A0ABD3QN17"/>
<dbReference type="PROSITE" id="PS00028">
    <property type="entry name" value="ZINC_FINGER_C2H2_1"/>
    <property type="match status" value="2"/>
</dbReference>
<dbReference type="PANTHER" id="PTHR47772">
    <property type="entry name" value="ZINC FINGER PROTEIN 200"/>
    <property type="match status" value="1"/>
</dbReference>
<keyword evidence="8" id="KW-0539">Nucleus</keyword>
<dbReference type="GO" id="GO:0008270">
    <property type="term" value="F:zinc ion binding"/>
    <property type="evidence" value="ECO:0007669"/>
    <property type="project" value="UniProtKB-KW"/>
</dbReference>
<gene>
    <name evidence="11" type="ORF">ACHAWO_013909</name>
</gene>
<proteinExistence type="predicted"/>
<evidence type="ECO:0000313" key="12">
    <source>
        <dbReference type="Proteomes" id="UP001530400"/>
    </source>
</evidence>
<dbReference type="SMART" id="SM00355">
    <property type="entry name" value="ZnF_C2H2"/>
    <property type="match status" value="2"/>
</dbReference>
<keyword evidence="5" id="KW-0862">Zinc</keyword>
<dbReference type="FunFam" id="3.30.160.60:FF:000340">
    <property type="entry name" value="zinc finger protein 473 isoform X1"/>
    <property type="match status" value="1"/>
</dbReference>
<evidence type="ECO:0000256" key="9">
    <source>
        <dbReference type="PROSITE-ProRule" id="PRU00042"/>
    </source>
</evidence>
<evidence type="ECO:0000259" key="10">
    <source>
        <dbReference type="PROSITE" id="PS50157"/>
    </source>
</evidence>
<dbReference type="Pfam" id="PF00096">
    <property type="entry name" value="zf-C2H2"/>
    <property type="match status" value="2"/>
</dbReference>
<accession>A0ABD3QN17</accession>
<evidence type="ECO:0000256" key="7">
    <source>
        <dbReference type="ARBA" id="ARBA00023163"/>
    </source>
</evidence>
<keyword evidence="12" id="KW-1185">Reference proteome</keyword>
<dbReference type="InterPro" id="IPR013087">
    <property type="entry name" value="Znf_C2H2_type"/>
</dbReference>
<dbReference type="PANTHER" id="PTHR47772:SF11">
    <property type="entry name" value="C2H2-TYPE DOMAIN-CONTAINING PROTEIN"/>
    <property type="match status" value="1"/>
</dbReference>
<comment type="subcellular location">
    <subcellularLocation>
        <location evidence="1">Nucleus</location>
    </subcellularLocation>
</comment>
<evidence type="ECO:0000256" key="4">
    <source>
        <dbReference type="ARBA" id="ARBA00022771"/>
    </source>
</evidence>
<dbReference type="EMBL" id="JALLPJ020000123">
    <property type="protein sequence ID" value="KAL3801760.1"/>
    <property type="molecule type" value="Genomic_DNA"/>
</dbReference>
<dbReference type="InterPro" id="IPR036236">
    <property type="entry name" value="Znf_C2H2_sf"/>
</dbReference>
<reference evidence="11 12" key="1">
    <citation type="submission" date="2024-10" db="EMBL/GenBank/DDBJ databases">
        <title>Updated reference genomes for cyclostephanoid diatoms.</title>
        <authorList>
            <person name="Roberts W.R."/>
            <person name="Alverson A.J."/>
        </authorList>
    </citation>
    <scope>NUCLEOTIDE SEQUENCE [LARGE SCALE GENOMIC DNA]</scope>
    <source>
        <strain evidence="11 12">AJA010-31</strain>
    </source>
</reference>
<evidence type="ECO:0000256" key="5">
    <source>
        <dbReference type="ARBA" id="ARBA00022833"/>
    </source>
</evidence>